<dbReference type="Proteomes" id="UP000694569">
    <property type="component" value="Unplaced"/>
</dbReference>
<dbReference type="PANTHER" id="PTHR14819:SF9">
    <property type="entry name" value="UP-REGULATOR OF CELL PROLIFERATION-LIKE"/>
    <property type="match status" value="1"/>
</dbReference>
<dbReference type="PROSITE" id="PS51717">
    <property type="entry name" value="G_VLIG"/>
    <property type="match status" value="1"/>
</dbReference>
<accession>A0A8C5QWY6</accession>
<dbReference type="OrthoDB" id="1597724at2759"/>
<dbReference type="InterPro" id="IPR027417">
    <property type="entry name" value="P-loop_NTPase"/>
</dbReference>
<feature type="compositionally biased region" description="Low complexity" evidence="2">
    <location>
        <begin position="269"/>
        <end position="280"/>
    </location>
</feature>
<feature type="compositionally biased region" description="Low complexity" evidence="2">
    <location>
        <begin position="110"/>
        <end position="134"/>
    </location>
</feature>
<feature type="compositionally biased region" description="Low complexity" evidence="2">
    <location>
        <begin position="231"/>
        <end position="252"/>
    </location>
</feature>
<evidence type="ECO:0000256" key="1">
    <source>
        <dbReference type="ARBA" id="ARBA00006828"/>
    </source>
</evidence>
<feature type="region of interest" description="Disordered" evidence="2">
    <location>
        <begin position="107"/>
        <end position="280"/>
    </location>
</feature>
<dbReference type="GO" id="GO:0005525">
    <property type="term" value="F:GTP binding"/>
    <property type="evidence" value="ECO:0007669"/>
    <property type="project" value="InterPro"/>
</dbReference>
<proteinExistence type="inferred from homology"/>
<dbReference type="Ensembl" id="ENSLLET00000045189.1">
    <property type="protein sequence ID" value="ENSLLEP00000043457.1"/>
    <property type="gene ID" value="ENSLLEG00000027617.1"/>
</dbReference>
<organism evidence="4 5">
    <name type="scientific">Leptobrachium leishanense</name>
    <name type="common">Leishan spiny toad</name>
    <dbReference type="NCBI Taxonomy" id="445787"/>
    <lineage>
        <taxon>Eukaryota</taxon>
        <taxon>Metazoa</taxon>
        <taxon>Chordata</taxon>
        <taxon>Craniata</taxon>
        <taxon>Vertebrata</taxon>
        <taxon>Euteleostomi</taxon>
        <taxon>Amphibia</taxon>
        <taxon>Batrachia</taxon>
        <taxon>Anura</taxon>
        <taxon>Pelobatoidea</taxon>
        <taxon>Megophryidae</taxon>
        <taxon>Leptobrachium</taxon>
    </lineage>
</organism>
<dbReference type="Pfam" id="PF25974">
    <property type="entry name" value="URGCP_9th"/>
    <property type="match status" value="1"/>
</dbReference>
<reference evidence="4" key="2">
    <citation type="submission" date="2025-09" db="UniProtKB">
        <authorList>
            <consortium name="Ensembl"/>
        </authorList>
    </citation>
    <scope>IDENTIFICATION</scope>
</reference>
<dbReference type="InterPro" id="IPR052986">
    <property type="entry name" value="VLIG_GTPase"/>
</dbReference>
<name>A0A8C5QWY6_9ANUR</name>
<dbReference type="InterPro" id="IPR058641">
    <property type="entry name" value="GVIN1_dom"/>
</dbReference>
<evidence type="ECO:0000259" key="3">
    <source>
        <dbReference type="PROSITE" id="PS51717"/>
    </source>
</evidence>
<dbReference type="Gene3D" id="3.40.50.300">
    <property type="entry name" value="P-loop containing nucleotide triphosphate hydrolases"/>
    <property type="match status" value="1"/>
</dbReference>
<reference evidence="4" key="1">
    <citation type="submission" date="2025-08" db="UniProtKB">
        <authorList>
            <consortium name="Ensembl"/>
        </authorList>
    </citation>
    <scope>IDENTIFICATION</scope>
</reference>
<sequence length="1880" mass="215646">MATQDQIMSPAAAEASAAGALGTVVRMKRKLLEVFGEAPNCLLDELTSLIPEPQEENLKSIENKTENIEKILDMIIERGEPACEQFLGELKNMLSQFPELSKLSCDLTESHNSQPSSSPQSLHLQSETIQAHHSQPPPSPQPLHSETIQAHHSQPSPSPQTLPSETTQAHHSQPPPSPQDLHSETIQAQHSQPSPPPQDLHLQSETIQAHHSQPSPSPQTLHSETTQAHHSQPSPSPQSLPSETIQGQHSQPSPSPQPLTSETIQAHHSQPSPSPQSLPSETIQDKIRTFEEFLAQLGMKTDLNSKLTMKSILNIGKERIKDIDPQKIEDLPWHFLMKLMALNRNARNTQCKMEPSSQASSDGGDESDNMFDSEYNDLYTYFNSTAKSQALSSLHPLDVLCALLHCSDHFLQQEIVSKMSMCQFSVPLLLPAGDGTNCTLMLWAMRDIVKRWRPHSLAGSKGFIEDNVVNVDMPAFSFVRLGKTKLSKSKILNQVLSQAQQHQDFFIHDNMQGGNSERKISNGLVEMSWYFPSGSGSSDIFPEPIMVANLRGDLESNWNQFSFLTRVSSAVFIFTEGISERELRILSNCNLSDTKYYLVISPNPGKEPSREDFLNLQKCMSLMKIENNNLVLKRKTDNDTVLVEKIKSLIKSCLIHSPDKVNFQDRVKEASEFAIDVDENSESCRKAREYVQTITKEINNVVQYKKETMTLQGDLWKEVSQIEKEMCRMKKQGGKDAQEYQSDLIRQLTELKKEQNKHKLPSGIKLFIDAFVDFSQSQKHYFLKWMKMELDSVARRSLFNLQIEYKEKCNKKEKNKEELKQLDQKISDSSLGIEHFLREMGQFYEAECLMFKKKIIQENQRHYSKLPGIAADLLLDGFPLELIDGDASNIPLQWITDVLEELNTKTGERCRMRVITVLGVQSTGKSTLLNTMFGLQFPVASGRCTRGAFMTLLRVEEIFIEELHCDYILVIDTEGLKAPELASLEDSYEHDNELATLVIGLSDITIINMAMENTTEMKDILQIVVHAFLRMKEIGRTPSCHFVHQNVSDVSAHEKNMRDRKKLLEQLDEMTKTAADMEKKCGITTFNSIMNYDIEKNSWYIPGLWHGVPPMAPVNYGYSENVAELKKYLFEFLKSDNIPNKPYNIKEFIIWIESLWKAVKHEKFIFSFRNSLVAQAYNKLTIQFSQWEWDFTKDVYSWVSKTETQIKNQSSDTSHTEALTGYKDELGGLLFKRQEKMKDLLQKYFESDSENVHLIERYKEDFFRSVEFLKEELERNAIKKCHEALNIQKGRIEIQSIESKYQGKIESKVINLLQSCREKNRQLSDRELEKEFDTMWKTTISDLQIKPLICQDINRAILQQLRKNMNRHGSNINGMLQNVKDLKGYAGIDFKMDSKYIDTTVIKRLYNTVKKLLYGQEHNDKVSQFAGSIMELCERSVQEKVCAKWDYNESHFKELLGLIDDKLKSKEGEDLHVNTEFELHIKLLISGRAAAAFQKMHKDFIQENDPYICLNRLKPQYFLMFKCIYQKKDQSQQRAKQFCDLCLKPALTEYINRHLGQEIVDDVLNSSDNMKFKSRSDFQAAVLKDLLEKDDFQEYVKYTRSYESFSKSWIHDRIWDKYEKSSKIETLQIDLLSVIVKKTKDVLKGEKCLKSNNAVNLLRNMCEELKSELVIKRNLLNMVQFGNTADVGQFSGDIQTFLIEVEKQIISEIKSTGFHSVLSKVTLNPVDELLKKVIGCGKQCPFCKVPCEAGGADHKEHSASIHRPQGLGTYRNSETEVLWSSICSTDVVSNNTFANSDTGLKYYPYKEYRTFYPNWSIQPDASIESSDYWKSVFVRFNNKFAEEYEAKPAALPYDWNKITKEQALRSLEKVFNVRFSEIEV</sequence>
<dbReference type="SUPFAM" id="SSF52540">
    <property type="entry name" value="P-loop containing nucleoside triphosphate hydrolases"/>
    <property type="match status" value="1"/>
</dbReference>
<dbReference type="PANTHER" id="PTHR14819">
    <property type="entry name" value="GTP-BINDING"/>
    <property type="match status" value="1"/>
</dbReference>
<evidence type="ECO:0000256" key="2">
    <source>
        <dbReference type="SAM" id="MobiDB-lite"/>
    </source>
</evidence>
<feature type="compositionally biased region" description="Low complexity" evidence="2">
    <location>
        <begin position="153"/>
        <end position="172"/>
    </location>
</feature>
<dbReference type="GeneTree" id="ENSGT00940000154390"/>
<dbReference type="InterPro" id="IPR011029">
    <property type="entry name" value="DEATH-like_dom_sf"/>
</dbReference>
<feature type="domain" description="VLIG-type G" evidence="3">
    <location>
        <begin position="909"/>
        <end position="1156"/>
    </location>
</feature>
<comment type="similarity">
    <text evidence="1">Belongs to the TRAFAC class dynamin-like GTPase superfamily. Very large inducible GTPase (VLIG) family.</text>
</comment>
<dbReference type="Pfam" id="PF25683">
    <property type="entry name" value="URGCP_GTPase"/>
    <property type="match status" value="1"/>
</dbReference>
<keyword evidence="5" id="KW-1185">Reference proteome</keyword>
<dbReference type="Gene3D" id="1.10.533.10">
    <property type="entry name" value="Death Domain, Fas"/>
    <property type="match status" value="1"/>
</dbReference>
<evidence type="ECO:0000313" key="5">
    <source>
        <dbReference type="Proteomes" id="UP000694569"/>
    </source>
</evidence>
<feature type="compositionally biased region" description="Polar residues" evidence="2">
    <location>
        <begin position="205"/>
        <end position="230"/>
    </location>
</feature>
<protein>
    <recommendedName>
        <fullName evidence="3">VLIG-type G domain-containing protein</fullName>
    </recommendedName>
</protein>
<dbReference type="InterPro" id="IPR030383">
    <property type="entry name" value="G_VLIG_dom"/>
</dbReference>
<dbReference type="InterPro" id="IPR057365">
    <property type="entry name" value="URGCP"/>
</dbReference>
<evidence type="ECO:0000313" key="4">
    <source>
        <dbReference type="Ensembl" id="ENSLLEP00000043457.1"/>
    </source>
</evidence>
<dbReference type="Pfam" id="PF25496">
    <property type="entry name" value="URGCP"/>
    <property type="match status" value="1"/>
</dbReference>